<proteinExistence type="predicted"/>
<reference evidence="1 2" key="1">
    <citation type="submission" date="2016-01" db="EMBL/GenBank/DDBJ databases">
        <title>The draft genome sequence of Aquimarina sp. RZW4-3-2.</title>
        <authorList>
            <person name="Wang Y."/>
        </authorList>
    </citation>
    <scope>NUCLEOTIDE SEQUENCE [LARGE SCALE GENOMIC DNA]</scope>
    <source>
        <strain evidence="1 2">RZW4-3-2</strain>
    </source>
</reference>
<organism evidence="1 2">
    <name type="scientific">Aquimarina aggregata</name>
    <dbReference type="NCBI Taxonomy" id="1642818"/>
    <lineage>
        <taxon>Bacteria</taxon>
        <taxon>Pseudomonadati</taxon>
        <taxon>Bacteroidota</taxon>
        <taxon>Flavobacteriia</taxon>
        <taxon>Flavobacteriales</taxon>
        <taxon>Flavobacteriaceae</taxon>
        <taxon>Aquimarina</taxon>
    </lineage>
</organism>
<evidence type="ECO:0000313" key="2">
    <source>
        <dbReference type="Proteomes" id="UP000076715"/>
    </source>
</evidence>
<protein>
    <submittedName>
        <fullName evidence="1">Uncharacterized protein</fullName>
    </submittedName>
</protein>
<name>A0A163BY57_9FLAO</name>
<dbReference type="EMBL" id="LQRT01000002">
    <property type="protein sequence ID" value="KZS41892.1"/>
    <property type="molecule type" value="Genomic_DNA"/>
</dbReference>
<dbReference type="RefSeq" id="WP_066308660.1">
    <property type="nucleotide sequence ID" value="NZ_LQRT01000002.1"/>
</dbReference>
<evidence type="ECO:0000313" key="1">
    <source>
        <dbReference type="EMBL" id="KZS41892.1"/>
    </source>
</evidence>
<keyword evidence="2" id="KW-1185">Reference proteome</keyword>
<sequence>MNYTTETVIIDETFIDLMIERCYSINESVIVRNLGACYAKLHYGEYTYRSTTGEYTEEKKLIELKSIFHRLINRHLSFEHEGYSYCFSRGSWTKMKLEIEE</sequence>
<dbReference type="AlphaFoldDB" id="A0A163BY57"/>
<accession>A0A163BY57</accession>
<gene>
    <name evidence="1" type="ORF">AWE51_00150</name>
</gene>
<comment type="caution">
    <text evidence="1">The sequence shown here is derived from an EMBL/GenBank/DDBJ whole genome shotgun (WGS) entry which is preliminary data.</text>
</comment>
<dbReference type="Proteomes" id="UP000076715">
    <property type="component" value="Unassembled WGS sequence"/>
</dbReference>